<feature type="binding site" evidence="11 12">
    <location>
        <position position="481"/>
    </location>
    <ligand>
        <name>L-methionine</name>
        <dbReference type="ChEBI" id="CHEBI:57844"/>
    </ligand>
</feature>
<dbReference type="NCBIfam" id="NF003556">
    <property type="entry name" value="PRK05222.1"/>
    <property type="match status" value="1"/>
</dbReference>
<evidence type="ECO:0000256" key="9">
    <source>
        <dbReference type="ARBA" id="ARBA00022833"/>
    </source>
</evidence>
<evidence type="ECO:0000256" key="5">
    <source>
        <dbReference type="ARBA" id="ARBA00022605"/>
    </source>
</evidence>
<feature type="domain" description="Cobalamin-independent methionine synthase MetE C-terminal/archaeal" evidence="15">
    <location>
        <begin position="423"/>
        <end position="745"/>
    </location>
</feature>
<feature type="binding site" evidence="11">
    <location>
        <position position="662"/>
    </location>
    <ligand>
        <name>Zn(2+)</name>
        <dbReference type="ChEBI" id="CHEBI:29105"/>
        <note>catalytic</note>
    </ligand>
</feature>
<feature type="binding site" evidence="13">
    <location>
        <position position="653"/>
    </location>
    <ligand>
        <name>Zn(2+)</name>
        <dbReference type="ChEBI" id="CHEBI:29105"/>
        <label>1</label>
        <note>catalytic</note>
    </ligand>
</feature>
<dbReference type="CDD" id="cd03311">
    <property type="entry name" value="CIMS_C_terminal_like"/>
    <property type="match status" value="1"/>
</dbReference>
<dbReference type="Proteomes" id="UP000067625">
    <property type="component" value="Chromosome"/>
</dbReference>
<reference evidence="17 18" key="2">
    <citation type="journal article" date="2016" name="Int. J. Syst. Evol. Microbiol.">
        <title>Bacillus gobiensis sp. nov., isolated from a soil sample.</title>
        <authorList>
            <person name="Liu B."/>
            <person name="Liu G.H."/>
            <person name="Cetin S."/>
            <person name="Schumann P."/>
            <person name="Pan Z.Z."/>
            <person name="Chen Q.Q."/>
        </authorList>
    </citation>
    <scope>NUCLEOTIDE SEQUENCE [LARGE SCALE GENOMIC DNA]</scope>
    <source>
        <strain evidence="17 18">FJAT-4402</strain>
    </source>
</reference>
<evidence type="ECO:0000256" key="4">
    <source>
        <dbReference type="ARBA" id="ARBA00022603"/>
    </source>
</evidence>
<feature type="binding site" evidence="11 12">
    <location>
        <position position="596"/>
    </location>
    <ligand>
        <name>L-methionine</name>
        <dbReference type="ChEBI" id="CHEBI:57844"/>
    </ligand>
</feature>
<evidence type="ECO:0000256" key="10">
    <source>
        <dbReference type="ARBA" id="ARBA00023167"/>
    </source>
</evidence>
<evidence type="ECO:0000259" key="16">
    <source>
        <dbReference type="Pfam" id="PF08267"/>
    </source>
</evidence>
<evidence type="ECO:0000256" key="3">
    <source>
        <dbReference type="ARBA" id="ARBA00009553"/>
    </source>
</evidence>
<evidence type="ECO:0000256" key="13">
    <source>
        <dbReference type="PIRSR" id="PIRSR000382-2"/>
    </source>
</evidence>
<dbReference type="AlphaFoldDB" id="A0A0M4G760"/>
<dbReference type="GO" id="GO:0003871">
    <property type="term" value="F:5-methyltetrahydropteroyltriglutamate-homocysteine S-methyltransferase activity"/>
    <property type="evidence" value="ECO:0007669"/>
    <property type="project" value="UniProtKB-UniRule"/>
</dbReference>
<evidence type="ECO:0000313" key="17">
    <source>
        <dbReference type="EMBL" id="ALC80833.1"/>
    </source>
</evidence>
<evidence type="ECO:0000256" key="8">
    <source>
        <dbReference type="ARBA" id="ARBA00022737"/>
    </source>
</evidence>
<dbReference type="Gene3D" id="3.20.20.210">
    <property type="match status" value="2"/>
</dbReference>
<protein>
    <recommendedName>
        <fullName evidence="11">5-methyltetrahydropteroyltriglutamate--homocysteine methyltransferase</fullName>
        <ecNumber evidence="11">2.1.1.14</ecNumber>
    </recommendedName>
    <alternativeName>
        <fullName evidence="11">Cobalamin-independent methionine synthase</fullName>
    </alternativeName>
    <alternativeName>
        <fullName evidence="11">Methionine synthase, vitamin-B12 independent isozyme</fullName>
    </alternativeName>
</protein>
<feature type="binding site" evidence="11">
    <location>
        <position position="638"/>
    </location>
    <ligand>
        <name>Zn(2+)</name>
        <dbReference type="ChEBI" id="CHEBI:29105"/>
        <note>catalytic</note>
    </ligand>
</feature>
<feature type="binding site" evidence="11 12">
    <location>
        <begin position="428"/>
        <end position="430"/>
    </location>
    <ligand>
        <name>L-homocysteine</name>
        <dbReference type="ChEBI" id="CHEBI:58199"/>
    </ligand>
</feature>
<feature type="binding site" evidence="13">
    <location>
        <position position="723"/>
    </location>
    <ligand>
        <name>Zn(2+)</name>
        <dbReference type="ChEBI" id="CHEBI:29105"/>
        <label>1</label>
        <note>catalytic</note>
    </ligand>
</feature>
<comment type="pathway">
    <text evidence="2 11">Amino-acid biosynthesis; L-methionine biosynthesis via de novo pathway; L-methionine from L-homocysteine (MetE route): step 1/1.</text>
</comment>
<feature type="binding site" evidence="11">
    <location>
        <position position="723"/>
    </location>
    <ligand>
        <name>Zn(2+)</name>
        <dbReference type="ChEBI" id="CHEBI:29105"/>
        <note>catalytic</note>
    </ligand>
</feature>
<dbReference type="Pfam" id="PF08267">
    <property type="entry name" value="Meth_synt_1"/>
    <property type="match status" value="1"/>
</dbReference>
<dbReference type="SUPFAM" id="SSF51726">
    <property type="entry name" value="UROD/MetE-like"/>
    <property type="match status" value="2"/>
</dbReference>
<comment type="catalytic activity">
    <reaction evidence="11">
        <text>5-methyltetrahydropteroyltri-L-glutamate + L-homocysteine = tetrahydropteroyltri-L-glutamate + L-methionine</text>
        <dbReference type="Rhea" id="RHEA:21196"/>
        <dbReference type="ChEBI" id="CHEBI:57844"/>
        <dbReference type="ChEBI" id="CHEBI:58140"/>
        <dbReference type="ChEBI" id="CHEBI:58199"/>
        <dbReference type="ChEBI" id="CHEBI:58207"/>
        <dbReference type="EC" id="2.1.1.14"/>
    </reaction>
</comment>
<dbReference type="InterPro" id="IPR006276">
    <property type="entry name" value="Cobalamin-indep_Met_synthase"/>
</dbReference>
<feature type="binding site" evidence="13">
    <location>
        <position position="662"/>
    </location>
    <ligand>
        <name>Zn(2+)</name>
        <dbReference type="ChEBI" id="CHEBI:29105"/>
        <label>2</label>
    </ligand>
</feature>
<feature type="binding site" evidence="11">
    <location>
        <position position="110"/>
    </location>
    <ligand>
        <name>5-methyltetrahydropteroyltri-L-glutamate</name>
        <dbReference type="ChEBI" id="CHEBI:58207"/>
    </ligand>
</feature>
<keyword evidence="5 11" id="KW-0028">Amino-acid biosynthesis</keyword>
<keyword evidence="6 11" id="KW-0808">Transferase</keyword>
<dbReference type="GO" id="GO:0008270">
    <property type="term" value="F:zinc ion binding"/>
    <property type="evidence" value="ECO:0007669"/>
    <property type="project" value="InterPro"/>
</dbReference>
<feature type="binding site" evidence="11 12">
    <location>
        <position position="596"/>
    </location>
    <ligand>
        <name>L-homocysteine</name>
        <dbReference type="ChEBI" id="CHEBI:58199"/>
    </ligand>
</feature>
<accession>A0A0M4G760</accession>
<dbReference type="GO" id="GO:0009086">
    <property type="term" value="P:methionine biosynthetic process"/>
    <property type="evidence" value="ECO:0007669"/>
    <property type="project" value="UniProtKB-UniRule"/>
</dbReference>
<dbReference type="NCBIfam" id="TIGR01371">
    <property type="entry name" value="met_syn_B12ind"/>
    <property type="match status" value="1"/>
</dbReference>
<dbReference type="HAMAP" id="MF_00172">
    <property type="entry name" value="Meth_synth"/>
    <property type="match status" value="1"/>
</dbReference>
<dbReference type="UniPathway" id="UPA00051">
    <property type="reaction ID" value="UER00082"/>
</dbReference>
<comment type="function">
    <text evidence="1 11">Catalyzes the transfer of a methyl group from 5-methyltetrahydrofolate to homocysteine resulting in methionine formation.</text>
</comment>
<keyword evidence="4 11" id="KW-0489">Methyltransferase</keyword>
<dbReference type="OrthoDB" id="244285at2"/>
<feature type="binding site" evidence="11">
    <location>
        <position position="481"/>
    </location>
    <ligand>
        <name>L-homocysteine</name>
        <dbReference type="ChEBI" id="CHEBI:58199"/>
    </ligand>
</feature>
<name>A0A0M4G760_9BACI</name>
<dbReference type="PATRIC" id="fig|1441095.3.peg.869"/>
<comment type="similarity">
    <text evidence="3 11">Belongs to the vitamin-B12 independent methionine synthase family.</text>
</comment>
<evidence type="ECO:0000256" key="7">
    <source>
        <dbReference type="ARBA" id="ARBA00022723"/>
    </source>
</evidence>
<feature type="binding site" evidence="12">
    <location>
        <position position="115"/>
    </location>
    <ligand>
        <name>5-methyltetrahydropteroyltri-L-glutamate</name>
        <dbReference type="ChEBI" id="CHEBI:58207"/>
    </ligand>
</feature>
<feature type="domain" description="Cobalamin-independent methionine synthase MetE N-terminal" evidence="16">
    <location>
        <begin position="6"/>
        <end position="309"/>
    </location>
</feature>
<keyword evidence="10 11" id="KW-0486">Methionine biosynthesis</keyword>
<dbReference type="CDD" id="cd03312">
    <property type="entry name" value="CIMS_N_terminal_like"/>
    <property type="match status" value="1"/>
</dbReference>
<feature type="binding site" evidence="11">
    <location>
        <position position="640"/>
    </location>
    <ligand>
        <name>Zn(2+)</name>
        <dbReference type="ChEBI" id="CHEBI:29105"/>
        <note>catalytic</note>
    </ligand>
</feature>
<evidence type="ECO:0000259" key="15">
    <source>
        <dbReference type="Pfam" id="PF01717"/>
    </source>
</evidence>
<dbReference type="InterPro" id="IPR038071">
    <property type="entry name" value="UROD/MetE-like_sf"/>
</dbReference>
<evidence type="ECO:0000256" key="2">
    <source>
        <dbReference type="ARBA" id="ARBA00004681"/>
    </source>
</evidence>
<evidence type="ECO:0000313" key="18">
    <source>
        <dbReference type="Proteomes" id="UP000067625"/>
    </source>
</evidence>
<reference evidence="18" key="1">
    <citation type="submission" date="2015-08" db="EMBL/GenBank/DDBJ databases">
        <title>Genome sequencing project for genomic taxonomy and phylogenomics of Bacillus-like bacteria.</title>
        <authorList>
            <person name="Liu B."/>
            <person name="Wang J."/>
            <person name="Zhu Y."/>
            <person name="Liu G."/>
            <person name="Chen Q."/>
            <person name="Chen Z."/>
            <person name="Lan J."/>
            <person name="Che J."/>
            <person name="Ge C."/>
            <person name="Shi H."/>
            <person name="Pan Z."/>
            <person name="Liu X."/>
        </authorList>
    </citation>
    <scope>NUCLEOTIDE SEQUENCE [LARGE SCALE GENOMIC DNA]</scope>
    <source>
        <strain evidence="18">FJAT-4402</strain>
    </source>
</reference>
<feature type="active site" description="Proton donor" evidence="11 14">
    <location>
        <position position="691"/>
    </location>
</feature>
<dbReference type="RefSeq" id="WP_053602578.1">
    <property type="nucleotide sequence ID" value="NZ_CP012600.1"/>
</dbReference>
<feature type="binding site" evidence="11 12">
    <location>
        <begin position="512"/>
        <end position="513"/>
    </location>
    <ligand>
        <name>5-methyltetrahydropteroyltri-L-glutamate</name>
        <dbReference type="ChEBI" id="CHEBI:58207"/>
    </ligand>
</feature>
<dbReference type="InterPro" id="IPR013215">
    <property type="entry name" value="Cbl-indep_Met_Synth_N"/>
</dbReference>
<dbReference type="GO" id="GO:0032259">
    <property type="term" value="P:methylation"/>
    <property type="evidence" value="ECO:0007669"/>
    <property type="project" value="UniProtKB-KW"/>
</dbReference>
<proteinExistence type="inferred from homology"/>
<organism evidence="17 18">
    <name type="scientific">Bacillus gobiensis</name>
    <dbReference type="NCBI Taxonomy" id="1441095"/>
    <lineage>
        <taxon>Bacteria</taxon>
        <taxon>Bacillati</taxon>
        <taxon>Bacillota</taxon>
        <taxon>Bacilli</taxon>
        <taxon>Bacillales</taxon>
        <taxon>Bacillaceae</taxon>
        <taxon>Bacillus</taxon>
    </lineage>
</organism>
<evidence type="ECO:0000256" key="12">
    <source>
        <dbReference type="PIRSR" id="PIRSR000382-1"/>
    </source>
</evidence>
<sequence>MTTIKTSNLGFPRIGANREWKKSLEAFWRKDKDVNDFLQEMDTRLKINIGKQKELDLIPVSDFTFYDHVLDTAVMFNWIPKRFRHITDPLSLYFAMARGTDDAVSCEMTKWFNTNYHYIVPEYDEETEYKLTENKPLAAYRKVKEEFGIDSKPVVLGIYSFVTLAKGYNDEEKGQIYNKLLPLYIQLLKELEAEGVTWVQIDEPALVAADNADVQAVKSLYEQIKSELTSVKILLQTYFDSVDEYKELITYPVDGIGLDFVHDKGKNFDSLKTHGFPVDKVLAAGILDGRSIWKADLEERLDFIQSLAGELDIAEFWIQPSSSLLHLPVEKHPDEHLDEELLNGLSFATDKLSELNLLKKGLISGKTSIQEEIKQSQNDLNILRQYAETGNREEGTQKELFHRELPFEERLTLQQNSLKLPLLPTTTIGSFPQTTEVRKARLKWRKKEWSDQEYESFIKAEIKRWIDIQEEIGLDVLVHGEFERTDMVEFFGEKLSGFAFTKYAWVQSYGSRCVRPPIIYGDVAFTEEMTVKETVYAQSLTSKKVKGMLTGPVTILNWSFPRYDLPKKEIAFQIARALKKEVEALEKAGITIIQVDEPALREGLPLKESDWNEYLTWAAEAFRLSTSSVEPTTQIHTHMCYSHFEDIVDTINDLDADVITIEHSRSHGELVNYLKNEPYEKGLGLGVYDIHSPRVPSVQEMIDIIDDALTVCPTDRFWINPDCGLKTRQQKETVASLKNMVDAAKQARKTASVQV</sequence>
<feature type="binding site" evidence="13">
    <location>
        <position position="640"/>
    </location>
    <ligand>
        <name>Zn(2+)</name>
        <dbReference type="ChEBI" id="CHEBI:29105"/>
        <label>1</label>
        <note>catalytic</note>
    </ligand>
</feature>
<evidence type="ECO:0000256" key="6">
    <source>
        <dbReference type="ARBA" id="ARBA00022679"/>
    </source>
</evidence>
<evidence type="ECO:0000256" key="14">
    <source>
        <dbReference type="PIRSR" id="PIRSR000382-3"/>
    </source>
</evidence>
<feature type="binding site" evidence="12">
    <location>
        <position position="21"/>
    </location>
    <ligand>
        <name>5-methyltetrahydropteroyltri-L-glutamate</name>
        <dbReference type="ChEBI" id="CHEBI:58207"/>
    </ligand>
</feature>
<dbReference type="InterPro" id="IPR002629">
    <property type="entry name" value="Met_Synth_C/arc"/>
</dbReference>
<feature type="binding site" evidence="11">
    <location>
        <position position="602"/>
    </location>
    <ligand>
        <name>5-methyltetrahydropteroyltri-L-glutamate</name>
        <dbReference type="ChEBI" id="CHEBI:58207"/>
    </ligand>
</feature>
<dbReference type="EC" id="2.1.1.14" evidence="11"/>
<feature type="binding site" evidence="11">
    <location>
        <begin position="18"/>
        <end position="21"/>
    </location>
    <ligand>
        <name>5-methyltetrahydropteroyltri-L-glutamate</name>
        <dbReference type="ChEBI" id="CHEBI:58207"/>
    </ligand>
</feature>
<dbReference type="EMBL" id="CP012600">
    <property type="protein sequence ID" value="ALC80833.1"/>
    <property type="molecule type" value="Genomic_DNA"/>
</dbReference>
<keyword evidence="8 11" id="KW-0677">Repeat</keyword>
<dbReference type="PIRSF" id="PIRSF000382">
    <property type="entry name" value="MeTrfase_B12_ind"/>
    <property type="match status" value="1"/>
</dbReference>
<keyword evidence="9 11" id="KW-0862">Zinc</keyword>
<gene>
    <name evidence="11" type="primary">metE</name>
    <name evidence="17" type="ORF">AM592_03955</name>
</gene>
<feature type="binding site" evidence="11 12">
    <location>
        <begin position="428"/>
        <end position="430"/>
    </location>
    <ligand>
        <name>L-methionine</name>
        <dbReference type="ChEBI" id="CHEBI:57844"/>
    </ligand>
</feature>
<feature type="binding site" evidence="13">
    <location>
        <position position="638"/>
    </location>
    <ligand>
        <name>Zn(2+)</name>
        <dbReference type="ChEBI" id="CHEBI:29105"/>
        <label>1</label>
        <note>catalytic</note>
    </ligand>
</feature>
<dbReference type="Pfam" id="PF01717">
    <property type="entry name" value="Meth_synt_2"/>
    <property type="match status" value="1"/>
</dbReference>
<dbReference type="STRING" id="1441095.AM592_03955"/>
<comment type="cofactor">
    <cofactor evidence="13">
        <name>Zn(2+)</name>
        <dbReference type="ChEBI" id="CHEBI:29105"/>
    </cofactor>
    <text evidence="13">Binds 2 Zn(2+) ions per subunit.</text>
</comment>
<keyword evidence="18" id="KW-1185">Reference proteome</keyword>
<evidence type="ECO:0000256" key="11">
    <source>
        <dbReference type="HAMAP-Rule" id="MF_00172"/>
    </source>
</evidence>
<dbReference type="PANTHER" id="PTHR30519">
    <property type="entry name" value="5-METHYLTETRAHYDROPTEROYLTRIGLUTAMATE--HOMOCYSTEINE METHYLTRANSFERASE"/>
    <property type="match status" value="1"/>
</dbReference>
<comment type="cofactor">
    <cofactor evidence="11">
        <name>Zn(2+)</name>
        <dbReference type="ChEBI" id="CHEBI:29105"/>
    </cofactor>
    <text evidence="11">Binds 1 zinc ion per subunit.</text>
</comment>
<feature type="binding site" evidence="11 12">
    <location>
        <position position="558"/>
    </location>
    <ligand>
        <name>5-methyltetrahydropteroyltri-L-glutamate</name>
        <dbReference type="ChEBI" id="CHEBI:58207"/>
    </ligand>
</feature>
<evidence type="ECO:0000256" key="1">
    <source>
        <dbReference type="ARBA" id="ARBA00002777"/>
    </source>
</evidence>
<keyword evidence="7 11" id="KW-0479">Metal-binding</keyword>